<reference evidence="11" key="1">
    <citation type="submission" date="2020-07" db="EMBL/GenBank/DDBJ databases">
        <title>Ethylene signaling mediates host invasion by parasitic plants.</title>
        <authorList>
            <person name="Yoshida S."/>
        </authorList>
    </citation>
    <scope>NUCLEOTIDE SEQUENCE</scope>
    <source>
        <strain evidence="11">Okayama</strain>
    </source>
</reference>
<protein>
    <recommendedName>
        <fullName evidence="3">peptidylprolyl isomerase</fullName>
        <ecNumber evidence="3">5.2.1.8</ecNumber>
    </recommendedName>
    <alternativeName>
        <fullName evidence="9">70 kDa peptidyl-prolyl isomerase</fullName>
    </alternativeName>
    <alternativeName>
        <fullName evidence="8">Rotamase</fullName>
    </alternativeName>
</protein>
<comment type="catalytic activity">
    <reaction evidence="1">
        <text>[protein]-peptidylproline (omega=180) = [protein]-peptidylproline (omega=0)</text>
        <dbReference type="Rhea" id="RHEA:16237"/>
        <dbReference type="Rhea" id="RHEA-COMP:10747"/>
        <dbReference type="Rhea" id="RHEA-COMP:10748"/>
        <dbReference type="ChEBI" id="CHEBI:83833"/>
        <dbReference type="ChEBI" id="CHEBI:83834"/>
        <dbReference type="EC" id="5.2.1.8"/>
    </reaction>
</comment>
<dbReference type="AlphaFoldDB" id="A0A830D4C3"/>
<dbReference type="Gene3D" id="1.25.40.10">
    <property type="entry name" value="Tetratricopeptide repeat domain"/>
    <property type="match status" value="1"/>
</dbReference>
<evidence type="ECO:0000256" key="9">
    <source>
        <dbReference type="ARBA" id="ARBA00082047"/>
    </source>
</evidence>
<organism evidence="11 12">
    <name type="scientific">Phtheirospermum japonicum</name>
    <dbReference type="NCBI Taxonomy" id="374723"/>
    <lineage>
        <taxon>Eukaryota</taxon>
        <taxon>Viridiplantae</taxon>
        <taxon>Streptophyta</taxon>
        <taxon>Embryophyta</taxon>
        <taxon>Tracheophyta</taxon>
        <taxon>Spermatophyta</taxon>
        <taxon>Magnoliopsida</taxon>
        <taxon>eudicotyledons</taxon>
        <taxon>Gunneridae</taxon>
        <taxon>Pentapetalae</taxon>
        <taxon>asterids</taxon>
        <taxon>lamiids</taxon>
        <taxon>Lamiales</taxon>
        <taxon>Orobanchaceae</taxon>
        <taxon>Orobanchaceae incertae sedis</taxon>
        <taxon>Phtheirospermum</taxon>
    </lineage>
</organism>
<gene>
    <name evidence="11" type="ORF">PHJA_002884900</name>
</gene>
<dbReference type="PANTHER" id="PTHR46512">
    <property type="entry name" value="PEPTIDYLPROLYL ISOMERASE"/>
    <property type="match status" value="1"/>
</dbReference>
<dbReference type="Proteomes" id="UP000653305">
    <property type="component" value="Unassembled WGS sequence"/>
</dbReference>
<evidence type="ECO:0000256" key="3">
    <source>
        <dbReference type="ARBA" id="ARBA00013194"/>
    </source>
</evidence>
<dbReference type="InterPro" id="IPR011990">
    <property type="entry name" value="TPR-like_helical_dom_sf"/>
</dbReference>
<evidence type="ECO:0000256" key="2">
    <source>
        <dbReference type="ARBA" id="ARBA00006577"/>
    </source>
</evidence>
<dbReference type="FunFam" id="1.25.40.10:FF:000008">
    <property type="entry name" value="Peptidylprolyl isomerase"/>
    <property type="match status" value="1"/>
</dbReference>
<dbReference type="InterPro" id="IPR050754">
    <property type="entry name" value="FKBP4/5/8-like"/>
</dbReference>
<evidence type="ECO:0000256" key="10">
    <source>
        <dbReference type="PROSITE-ProRule" id="PRU00339"/>
    </source>
</evidence>
<evidence type="ECO:0000256" key="4">
    <source>
        <dbReference type="ARBA" id="ARBA00022737"/>
    </source>
</evidence>
<dbReference type="SMART" id="SM00028">
    <property type="entry name" value="TPR"/>
    <property type="match status" value="3"/>
</dbReference>
<keyword evidence="6" id="KW-0697">Rotamase</keyword>
<evidence type="ECO:0000256" key="7">
    <source>
        <dbReference type="ARBA" id="ARBA00023235"/>
    </source>
</evidence>
<keyword evidence="4" id="KW-0677">Repeat</keyword>
<dbReference type="GO" id="GO:0003755">
    <property type="term" value="F:peptidyl-prolyl cis-trans isomerase activity"/>
    <property type="evidence" value="ECO:0007669"/>
    <property type="project" value="UniProtKB-EC"/>
</dbReference>
<dbReference type="EC" id="5.2.1.8" evidence="3"/>
<evidence type="ECO:0000256" key="8">
    <source>
        <dbReference type="ARBA" id="ARBA00029569"/>
    </source>
</evidence>
<accession>A0A830D4C3</accession>
<evidence type="ECO:0000256" key="5">
    <source>
        <dbReference type="ARBA" id="ARBA00022803"/>
    </source>
</evidence>
<sequence>MSILERIQTAGQKKEEGNQLFRNGKFQRAAKKYEKAVDYVSQDGNYADEDEKIVKSLRVSCWLNGAASCLKLNNFGETINLCSKILDVESCNVKALYRRAQAYIGVEELLLAEVDIKKALEMDPQNKEVKLLQKYLKKHEAESNMRDAKLYKAMFSRKATDDSDQAKVKWPLLVNKVFQV</sequence>
<dbReference type="PROSITE" id="PS50005">
    <property type="entry name" value="TPR"/>
    <property type="match status" value="1"/>
</dbReference>
<comment type="caution">
    <text evidence="11">The sequence shown here is derived from an EMBL/GenBank/DDBJ whole genome shotgun (WGS) entry which is preliminary data.</text>
</comment>
<comment type="similarity">
    <text evidence="2">Belongs to the FKBP-type PPIase family.</text>
</comment>
<evidence type="ECO:0000256" key="1">
    <source>
        <dbReference type="ARBA" id="ARBA00000971"/>
    </source>
</evidence>
<dbReference type="InterPro" id="IPR019734">
    <property type="entry name" value="TPR_rpt"/>
</dbReference>
<keyword evidence="7 11" id="KW-0413">Isomerase</keyword>
<evidence type="ECO:0000256" key="6">
    <source>
        <dbReference type="ARBA" id="ARBA00023110"/>
    </source>
</evidence>
<keyword evidence="5 10" id="KW-0802">TPR repeat</keyword>
<feature type="repeat" description="TPR" evidence="10">
    <location>
        <begin position="93"/>
        <end position="126"/>
    </location>
</feature>
<proteinExistence type="inferred from homology"/>
<dbReference type="SUPFAM" id="SSF48452">
    <property type="entry name" value="TPR-like"/>
    <property type="match status" value="1"/>
</dbReference>
<evidence type="ECO:0000313" key="12">
    <source>
        <dbReference type="Proteomes" id="UP000653305"/>
    </source>
</evidence>
<dbReference type="EMBL" id="BMAC01001490">
    <property type="protein sequence ID" value="GFQ07408.1"/>
    <property type="molecule type" value="Genomic_DNA"/>
</dbReference>
<evidence type="ECO:0000313" key="11">
    <source>
        <dbReference type="EMBL" id="GFQ07408.1"/>
    </source>
</evidence>
<dbReference type="OrthoDB" id="1902587at2759"/>
<dbReference type="PANTHER" id="PTHR46512:SF9">
    <property type="entry name" value="PEPTIDYLPROLYL ISOMERASE"/>
    <property type="match status" value="1"/>
</dbReference>
<keyword evidence="12" id="KW-1185">Reference proteome</keyword>
<name>A0A830D4C3_9LAMI</name>